<evidence type="ECO:0000313" key="3">
    <source>
        <dbReference type="Proteomes" id="UP001295684"/>
    </source>
</evidence>
<dbReference type="Proteomes" id="UP001295684">
    <property type="component" value="Unassembled WGS sequence"/>
</dbReference>
<proteinExistence type="predicted"/>
<organism evidence="2 3">
    <name type="scientific">Euplotes crassus</name>
    <dbReference type="NCBI Taxonomy" id="5936"/>
    <lineage>
        <taxon>Eukaryota</taxon>
        <taxon>Sar</taxon>
        <taxon>Alveolata</taxon>
        <taxon>Ciliophora</taxon>
        <taxon>Intramacronucleata</taxon>
        <taxon>Spirotrichea</taxon>
        <taxon>Hypotrichia</taxon>
        <taxon>Euplotida</taxon>
        <taxon>Euplotidae</taxon>
        <taxon>Moneuplotes</taxon>
    </lineage>
</organism>
<gene>
    <name evidence="2" type="ORF">ECRASSUSDP1_LOCUS27161</name>
</gene>
<sequence length="72" mass="8246">MIQRSKRVDSLSEYFSFSKFTLSKTSICSFKACISCSFFSFSSGALLMIDHLLSLPPLSSFLFFLTFEFFNI</sequence>
<protein>
    <submittedName>
        <fullName evidence="2">Uncharacterized protein</fullName>
    </submittedName>
</protein>
<evidence type="ECO:0000256" key="1">
    <source>
        <dbReference type="SAM" id="Phobius"/>
    </source>
</evidence>
<keyword evidence="1" id="KW-1133">Transmembrane helix</keyword>
<dbReference type="EMBL" id="CAMPGE010028016">
    <property type="protein sequence ID" value="CAI2385584.1"/>
    <property type="molecule type" value="Genomic_DNA"/>
</dbReference>
<comment type="caution">
    <text evidence="2">The sequence shown here is derived from an EMBL/GenBank/DDBJ whole genome shotgun (WGS) entry which is preliminary data.</text>
</comment>
<name>A0AAD1Y6J4_EUPCR</name>
<feature type="transmembrane region" description="Helical" evidence="1">
    <location>
        <begin position="21"/>
        <end position="41"/>
    </location>
</feature>
<dbReference type="AlphaFoldDB" id="A0AAD1Y6J4"/>
<evidence type="ECO:0000313" key="2">
    <source>
        <dbReference type="EMBL" id="CAI2385584.1"/>
    </source>
</evidence>
<keyword evidence="1" id="KW-0812">Transmembrane</keyword>
<keyword evidence="1" id="KW-0472">Membrane</keyword>
<accession>A0AAD1Y6J4</accession>
<keyword evidence="3" id="KW-1185">Reference proteome</keyword>
<reference evidence="2" key="1">
    <citation type="submission" date="2023-07" db="EMBL/GenBank/DDBJ databases">
        <authorList>
            <consortium name="AG Swart"/>
            <person name="Singh M."/>
            <person name="Singh A."/>
            <person name="Seah K."/>
            <person name="Emmerich C."/>
        </authorList>
    </citation>
    <scope>NUCLEOTIDE SEQUENCE</scope>
    <source>
        <strain evidence="2">DP1</strain>
    </source>
</reference>